<feature type="coiled-coil region" evidence="1">
    <location>
        <begin position="1106"/>
        <end position="1154"/>
    </location>
</feature>
<feature type="domain" description="GRIP" evidence="3">
    <location>
        <begin position="1403"/>
        <end position="1455"/>
    </location>
</feature>
<feature type="compositionally biased region" description="Polar residues" evidence="2">
    <location>
        <begin position="251"/>
        <end position="261"/>
    </location>
</feature>
<dbReference type="GO" id="GO:0048193">
    <property type="term" value="P:Golgi vesicle transport"/>
    <property type="evidence" value="ECO:0007669"/>
    <property type="project" value="TreeGrafter"/>
</dbReference>
<feature type="coiled-coil region" evidence="1">
    <location>
        <begin position="1018"/>
        <end position="1059"/>
    </location>
</feature>
<feature type="compositionally biased region" description="Polar residues" evidence="2">
    <location>
        <begin position="62"/>
        <end position="73"/>
    </location>
</feature>
<evidence type="ECO:0000313" key="5">
    <source>
        <dbReference type="WBParaSite" id="MBELARI_LOCUS11358"/>
    </source>
</evidence>
<organism evidence="4 5">
    <name type="scientific">Mesorhabditis belari</name>
    <dbReference type="NCBI Taxonomy" id="2138241"/>
    <lineage>
        <taxon>Eukaryota</taxon>
        <taxon>Metazoa</taxon>
        <taxon>Ecdysozoa</taxon>
        <taxon>Nematoda</taxon>
        <taxon>Chromadorea</taxon>
        <taxon>Rhabditida</taxon>
        <taxon>Rhabditina</taxon>
        <taxon>Rhabditomorpha</taxon>
        <taxon>Rhabditoidea</taxon>
        <taxon>Rhabditidae</taxon>
        <taxon>Mesorhabditinae</taxon>
        <taxon>Mesorhabditis</taxon>
    </lineage>
</organism>
<sequence>MFKGLKSKLEDEAKKLQATVQSTVAQYGESLSHQVGHIRSGAASDAGSESSASVSKRFFGFGSNNENDSSGPSHSVGGALMEEVTEGDLLGLDIPQRERTLSGGSNHSNESSFSTLFSSVPGMPVSTLDPIDSDVESAMDEHGSAVVNSASKEQISSVLRKLQGRAANYKDKYRDLVKQYNEVVTENNKCRAVLAQTQDKALTRIDKLRNERKVLLEQDQETQKRLTKYEDMLKKCTDEIRRNRAKITELSEGNTGSNQGENSEESDRIVLEWKKRVEKLEEEWTERLNKAETDAALTLAQSKADMHGALESKDREVELLRQKCRTLEIQDGQANERWQKKVDELKVIISSLETEKSEMIEKLSEAKVQGVKAVRDEEEAKRKDLEANIAQIQQDHTQEVAQLKEKLEKLQNATLESSENDSLSRDKLNDLENSLKRLTEENARKIEELTGTHEMSLEEQKIEYENKVAELSTDLNNAKTDFRKLHEDYENLKKQNVDEKKDEETEIQELQRKLENAEQEGIQSQERVTVIEEKCQTLSNELEKAREVIAELSTLRNTMEIEIREAKKMVDELTNSASNDAAESGAEVLNLKQMLKERNVQLEDSAQQIGRLQSELEKVKENLTEEIEDIKNQRDEVQRRVDNLETSLDQAQRNLEEARSRLEDEKTALEEEINLMRNRLPEVIPVAPDLLEECLIKVDEPVLAAEPVSQVEIDQLKNELQIAEQNYEVLKEERHSVMVELDSVKADFEQIRRKSDEHLKSYEERMKSLEEICKEQKDQLSTLEKEKDGFLEKWKIEEEEFTEKSKLFDQALSNEKEKVQDLQAQLENNQQRLQFLNEQLNKKEKDHDQTLASEQEKARTLEAQLEENHQQLKALKEQLSQKDMKLDQSVAGEQQQVKALETYEQKLIENEGKLQELNDRLQQKDGELILLQNERASLIEEVKTLKDGSLDKEKELQVKLEASVQREELLHASIENAQREIEVLKKTQPEMSASKRINELEELGDRMRSEFLEKEEIVAELRKELEQSRLHTQEINNKLSSLEEERSNLQDQLSNAHSTLTDKAQEVHALTQKFETFQNDMKTEIEKKDAEHDEGLKIREQYSSALENHRTNEEELGKRVTEKETENRKLHADLENLTKEFNEYREQQQKEQDTAVSELKKKAEGKLGKMKKEFEKDVAAAKSELLLKVDEHRTALSEKEKKLDEMRIEKAKLEQQLIGEEELRKELSQERQNNEQIMTQMKLLEGKLAEVSALEKDLKEMQVNNRETIDEKEKLVNKVAELEMANEETMKKVAVKQDLESKKVIRELQREVKQLYAELTDKSTALDEANSQIRELENKATNQQVHPSENHSKASTNKGDEAHELDQEEINSLKRRLTDAHKEIDVLRENRHATKNNNSDDNTFAHPTEQEYLRNVLYRYMNERETLGKEIVTLARVIGTVTRFSKKQLDDVLTKEENRAASWGQTLSTVSNPKH</sequence>
<dbReference type="InterPro" id="IPR000237">
    <property type="entry name" value="GRIP_dom"/>
</dbReference>
<name>A0AAF3EBN0_9BILA</name>
<accession>A0AAF3EBN0</accession>
<dbReference type="PANTHER" id="PTHR19327:SF0">
    <property type="entry name" value="GOLGIN SUBFAMILY A MEMBER 4"/>
    <property type="match status" value="1"/>
</dbReference>
<dbReference type="WBParaSite" id="MBELARI_LOCUS11358">
    <property type="protein sequence ID" value="MBELARI_LOCUS11358"/>
    <property type="gene ID" value="MBELARI_LOCUS11358"/>
</dbReference>
<proteinExistence type="predicted"/>
<dbReference type="SMART" id="SM00755">
    <property type="entry name" value="Grip"/>
    <property type="match status" value="1"/>
</dbReference>
<dbReference type="GO" id="GO:0031267">
    <property type="term" value="F:small GTPase binding"/>
    <property type="evidence" value="ECO:0007669"/>
    <property type="project" value="TreeGrafter"/>
</dbReference>
<evidence type="ECO:0000259" key="3">
    <source>
        <dbReference type="PROSITE" id="PS50913"/>
    </source>
</evidence>
<evidence type="ECO:0000313" key="4">
    <source>
        <dbReference type="Proteomes" id="UP000887575"/>
    </source>
</evidence>
<feature type="region of interest" description="Disordered" evidence="2">
    <location>
        <begin position="1339"/>
        <end position="1365"/>
    </location>
</feature>
<keyword evidence="4" id="KW-1185">Reference proteome</keyword>
<feature type="region of interest" description="Disordered" evidence="2">
    <location>
        <begin position="57"/>
        <end position="78"/>
    </location>
</feature>
<dbReference type="GO" id="GO:0005794">
    <property type="term" value="C:Golgi apparatus"/>
    <property type="evidence" value="ECO:0007669"/>
    <property type="project" value="TreeGrafter"/>
</dbReference>
<protein>
    <recommendedName>
        <fullName evidence="3">GRIP domain-containing protein</fullName>
    </recommendedName>
</protein>
<dbReference type="PANTHER" id="PTHR19327">
    <property type="entry name" value="GOLGIN"/>
    <property type="match status" value="1"/>
</dbReference>
<feature type="compositionally biased region" description="Basic and acidic residues" evidence="2">
    <location>
        <begin position="1348"/>
        <end position="1365"/>
    </location>
</feature>
<evidence type="ECO:0000256" key="2">
    <source>
        <dbReference type="SAM" id="MobiDB-lite"/>
    </source>
</evidence>
<evidence type="ECO:0000256" key="1">
    <source>
        <dbReference type="SAM" id="Coils"/>
    </source>
</evidence>
<dbReference type="PROSITE" id="PS50913">
    <property type="entry name" value="GRIP"/>
    <property type="match status" value="1"/>
</dbReference>
<dbReference type="Proteomes" id="UP000887575">
    <property type="component" value="Unassembled WGS sequence"/>
</dbReference>
<dbReference type="SUPFAM" id="SSF101283">
    <property type="entry name" value="GRIP domain"/>
    <property type="match status" value="1"/>
</dbReference>
<reference evidence="5" key="1">
    <citation type="submission" date="2024-02" db="UniProtKB">
        <authorList>
            <consortium name="WormBaseParasite"/>
        </authorList>
    </citation>
    <scope>IDENTIFICATION</scope>
</reference>
<dbReference type="Pfam" id="PF01465">
    <property type="entry name" value="GRIP"/>
    <property type="match status" value="1"/>
</dbReference>
<dbReference type="Gene3D" id="1.10.220.60">
    <property type="entry name" value="GRIP domain"/>
    <property type="match status" value="1"/>
</dbReference>
<keyword evidence="1" id="KW-0175">Coiled coil</keyword>
<feature type="coiled-coil region" evidence="1">
    <location>
        <begin position="602"/>
        <end position="679"/>
    </location>
</feature>
<feature type="coiled-coil region" evidence="1">
    <location>
        <begin position="713"/>
        <end position="941"/>
    </location>
</feature>
<feature type="region of interest" description="Disordered" evidence="2">
    <location>
        <begin position="247"/>
        <end position="266"/>
    </location>
</feature>